<organism evidence="2 3">
    <name type="scientific">Cercophora newfieldiana</name>
    <dbReference type="NCBI Taxonomy" id="92897"/>
    <lineage>
        <taxon>Eukaryota</taxon>
        <taxon>Fungi</taxon>
        <taxon>Dikarya</taxon>
        <taxon>Ascomycota</taxon>
        <taxon>Pezizomycotina</taxon>
        <taxon>Sordariomycetes</taxon>
        <taxon>Sordariomycetidae</taxon>
        <taxon>Sordariales</taxon>
        <taxon>Lasiosphaeriaceae</taxon>
        <taxon>Cercophora</taxon>
    </lineage>
</organism>
<dbReference type="Proteomes" id="UP001174936">
    <property type="component" value="Unassembled WGS sequence"/>
</dbReference>
<feature type="compositionally biased region" description="Acidic residues" evidence="1">
    <location>
        <begin position="94"/>
        <end position="103"/>
    </location>
</feature>
<feature type="region of interest" description="Disordered" evidence="1">
    <location>
        <begin position="143"/>
        <end position="260"/>
    </location>
</feature>
<evidence type="ECO:0000313" key="3">
    <source>
        <dbReference type="Proteomes" id="UP001174936"/>
    </source>
</evidence>
<keyword evidence="3" id="KW-1185">Reference proteome</keyword>
<proteinExistence type="predicted"/>
<reference evidence="2" key="1">
    <citation type="submission" date="2023-06" db="EMBL/GenBank/DDBJ databases">
        <title>Genome-scale phylogeny and comparative genomics of the fungal order Sordariales.</title>
        <authorList>
            <consortium name="Lawrence Berkeley National Laboratory"/>
            <person name="Hensen N."/>
            <person name="Bonometti L."/>
            <person name="Westerberg I."/>
            <person name="Brannstrom I.O."/>
            <person name="Guillou S."/>
            <person name="Cros-Aarteil S."/>
            <person name="Calhoun S."/>
            <person name="Haridas S."/>
            <person name="Kuo A."/>
            <person name="Mondo S."/>
            <person name="Pangilinan J."/>
            <person name="Riley R."/>
            <person name="Labutti K."/>
            <person name="Andreopoulos B."/>
            <person name="Lipzen A."/>
            <person name="Chen C."/>
            <person name="Yanf M."/>
            <person name="Daum C."/>
            <person name="Ng V."/>
            <person name="Clum A."/>
            <person name="Steindorff A."/>
            <person name="Ohm R."/>
            <person name="Martin F."/>
            <person name="Silar P."/>
            <person name="Natvig D."/>
            <person name="Lalanne C."/>
            <person name="Gautier V."/>
            <person name="Ament-Velasquez S.L."/>
            <person name="Kruys A."/>
            <person name="Hutchinson M.I."/>
            <person name="Powell A.J."/>
            <person name="Barry K."/>
            <person name="Miller A.N."/>
            <person name="Grigoriev I.V."/>
            <person name="Debuchy R."/>
            <person name="Gladieux P."/>
            <person name="Thoren M.H."/>
            <person name="Johannesson H."/>
        </authorList>
    </citation>
    <scope>NUCLEOTIDE SEQUENCE</scope>
    <source>
        <strain evidence="2">SMH2532-1</strain>
    </source>
</reference>
<dbReference type="EMBL" id="JAULSV010000003">
    <property type="protein sequence ID" value="KAK0648610.1"/>
    <property type="molecule type" value="Genomic_DNA"/>
</dbReference>
<gene>
    <name evidence="2" type="ORF">B0T16DRAFT_388806</name>
</gene>
<protein>
    <submittedName>
        <fullName evidence="2">Uncharacterized protein</fullName>
    </submittedName>
</protein>
<feature type="compositionally biased region" description="Polar residues" evidence="1">
    <location>
        <begin position="151"/>
        <end position="189"/>
    </location>
</feature>
<feature type="region of interest" description="Disordered" evidence="1">
    <location>
        <begin position="79"/>
        <end position="123"/>
    </location>
</feature>
<dbReference type="AlphaFoldDB" id="A0AA39YAY7"/>
<accession>A0AA39YAY7</accession>
<comment type="caution">
    <text evidence="2">The sequence shown here is derived from an EMBL/GenBank/DDBJ whole genome shotgun (WGS) entry which is preliminary data.</text>
</comment>
<sequence>MSSPTDPLGFTKIKPRLKEKIQRRVHELQDEIADLLFHQRQLALSERIAAKQAQIVGYTLSLLEHELKAERKYLGLEGLRTHETPSNDLRVDDASESEDEEEPFQPRTVQGERLKRMPPPNTPVKITMAILLPIWKICTSRLIPGSDNARNKTNSSSAKRSDNSVPSKNTPATGNEKSSLSGGQGSSRTYAEVASAPKPESDVEKHTPIPKFEPDSDASPPVLPGTYLDGNMPDIEEDHSQSPDQTRHHRTRKNSTTAKSSPFDLRLRGLKIRFSVNRACMTVQTDISVA</sequence>
<feature type="compositionally biased region" description="Basic and acidic residues" evidence="1">
    <location>
        <begin position="79"/>
        <end position="93"/>
    </location>
</feature>
<evidence type="ECO:0000256" key="1">
    <source>
        <dbReference type="SAM" id="MobiDB-lite"/>
    </source>
</evidence>
<evidence type="ECO:0000313" key="2">
    <source>
        <dbReference type="EMBL" id="KAK0648610.1"/>
    </source>
</evidence>
<name>A0AA39YAY7_9PEZI</name>